<gene>
    <name evidence="2" type="ORF">LVIROSA_LOCUS17971</name>
</gene>
<keyword evidence="3" id="KW-1185">Reference proteome</keyword>
<feature type="signal peptide" evidence="1">
    <location>
        <begin position="1"/>
        <end position="22"/>
    </location>
</feature>
<dbReference type="EMBL" id="CAKMRJ010003334">
    <property type="protein sequence ID" value="CAH1431246.1"/>
    <property type="molecule type" value="Genomic_DNA"/>
</dbReference>
<organism evidence="2 3">
    <name type="scientific">Lactuca virosa</name>
    <dbReference type="NCBI Taxonomy" id="75947"/>
    <lineage>
        <taxon>Eukaryota</taxon>
        <taxon>Viridiplantae</taxon>
        <taxon>Streptophyta</taxon>
        <taxon>Embryophyta</taxon>
        <taxon>Tracheophyta</taxon>
        <taxon>Spermatophyta</taxon>
        <taxon>Magnoliopsida</taxon>
        <taxon>eudicotyledons</taxon>
        <taxon>Gunneridae</taxon>
        <taxon>Pentapetalae</taxon>
        <taxon>asterids</taxon>
        <taxon>campanulids</taxon>
        <taxon>Asterales</taxon>
        <taxon>Asteraceae</taxon>
        <taxon>Cichorioideae</taxon>
        <taxon>Cichorieae</taxon>
        <taxon>Lactucinae</taxon>
        <taxon>Lactuca</taxon>
    </lineage>
</organism>
<accession>A0AAU9N0L7</accession>
<dbReference type="Proteomes" id="UP001157418">
    <property type="component" value="Unassembled WGS sequence"/>
</dbReference>
<proteinExistence type="predicted"/>
<evidence type="ECO:0000313" key="3">
    <source>
        <dbReference type="Proteomes" id="UP001157418"/>
    </source>
</evidence>
<dbReference type="AlphaFoldDB" id="A0AAU9N0L7"/>
<name>A0AAU9N0L7_9ASTR</name>
<comment type="caution">
    <text evidence="2">The sequence shown here is derived from an EMBL/GenBank/DDBJ whole genome shotgun (WGS) entry which is preliminary data.</text>
</comment>
<feature type="chain" id="PRO_5043784598" evidence="1">
    <location>
        <begin position="23"/>
        <end position="66"/>
    </location>
</feature>
<evidence type="ECO:0000256" key="1">
    <source>
        <dbReference type="SAM" id="SignalP"/>
    </source>
</evidence>
<sequence>MEQNLKMMFLVMLLLSMSGLFASSVLADKGLNREGCGPFGFCEPICRTHLPYCCNGVCQCSPCTKV</sequence>
<evidence type="ECO:0000313" key="2">
    <source>
        <dbReference type="EMBL" id="CAH1431246.1"/>
    </source>
</evidence>
<protein>
    <submittedName>
        <fullName evidence="2">Uncharacterized protein</fullName>
    </submittedName>
</protein>
<keyword evidence="1" id="KW-0732">Signal</keyword>
<reference evidence="2 3" key="1">
    <citation type="submission" date="2022-01" db="EMBL/GenBank/DDBJ databases">
        <authorList>
            <person name="Xiong W."/>
            <person name="Schranz E."/>
        </authorList>
    </citation>
    <scope>NUCLEOTIDE SEQUENCE [LARGE SCALE GENOMIC DNA]</scope>
</reference>